<dbReference type="EMBL" id="LGYO01000008">
    <property type="protein sequence ID" value="KNZ43001.1"/>
    <property type="molecule type" value="Genomic_DNA"/>
</dbReference>
<dbReference type="Proteomes" id="UP000036873">
    <property type="component" value="Unassembled WGS sequence"/>
</dbReference>
<keyword evidence="1" id="KW-1133">Transmembrane helix</keyword>
<reference evidence="3" key="1">
    <citation type="submission" date="2015-07" db="EMBL/GenBank/DDBJ databases">
        <title>Draft genome sequence of Acetobacterium bakii DSM 8293, a potential psychrophilic chemical producer through syngas fermentation.</title>
        <authorList>
            <person name="Song Y."/>
            <person name="Hwang S."/>
            <person name="Cho B.-K."/>
        </authorList>
    </citation>
    <scope>NUCLEOTIDE SEQUENCE [LARGE SCALE GENOMIC DNA]</scope>
    <source>
        <strain evidence="3">DSM 8239</strain>
    </source>
</reference>
<protein>
    <submittedName>
        <fullName evidence="2">Uncharacterized protein</fullName>
    </submittedName>
</protein>
<dbReference type="RefSeq" id="WP_050739188.1">
    <property type="nucleotide sequence ID" value="NZ_LGYO01000008.1"/>
</dbReference>
<feature type="transmembrane region" description="Helical" evidence="1">
    <location>
        <begin position="58"/>
        <end position="77"/>
    </location>
</feature>
<keyword evidence="1" id="KW-0472">Membrane</keyword>
<dbReference type="OrthoDB" id="9985687at2"/>
<gene>
    <name evidence="2" type="ORF">AKG39_04625</name>
</gene>
<feature type="transmembrane region" description="Helical" evidence="1">
    <location>
        <begin position="240"/>
        <end position="261"/>
    </location>
</feature>
<sequence>MNSIKKQQEKVLKDFGDYTSKKKGYLDEYRKTELSELEKNKISNIVEMKLVQSNSGEVFFGKILTIIAIFLAIASILPDDEFLRSLKTSLILLAFLVLIISMINRKEDRQNLIKLLEVELKIECIDIVLKERDQEPKEINDKNECNEDQILNELHGGIGISEKNVEKCDSDEKNIYLKEKEIRENKRLVKAKENGLADVNNTRSIIASAVLGVVLSLIITSDISSIVGLTSYIGVHYNKLMFDLGLSVVIILMTVWGKLVFDKILSSVDKKSVKELIEENEKLHKEIMEIKE</sequence>
<dbReference type="AlphaFoldDB" id="A0A0L6U3B3"/>
<evidence type="ECO:0000313" key="3">
    <source>
        <dbReference type="Proteomes" id="UP000036873"/>
    </source>
</evidence>
<keyword evidence="1" id="KW-0812">Transmembrane</keyword>
<keyword evidence="3" id="KW-1185">Reference proteome</keyword>
<accession>A0A0L6U3B3</accession>
<evidence type="ECO:0000313" key="2">
    <source>
        <dbReference type="EMBL" id="KNZ43001.1"/>
    </source>
</evidence>
<evidence type="ECO:0000256" key="1">
    <source>
        <dbReference type="SAM" id="Phobius"/>
    </source>
</evidence>
<feature type="transmembrane region" description="Helical" evidence="1">
    <location>
        <begin position="209"/>
        <end position="234"/>
    </location>
</feature>
<proteinExistence type="predicted"/>
<organism evidence="2 3">
    <name type="scientific">Acetobacterium bakii</name>
    <dbReference type="NCBI Taxonomy" id="52689"/>
    <lineage>
        <taxon>Bacteria</taxon>
        <taxon>Bacillati</taxon>
        <taxon>Bacillota</taxon>
        <taxon>Clostridia</taxon>
        <taxon>Eubacteriales</taxon>
        <taxon>Eubacteriaceae</taxon>
        <taxon>Acetobacterium</taxon>
    </lineage>
</organism>
<comment type="caution">
    <text evidence="2">The sequence shown here is derived from an EMBL/GenBank/DDBJ whole genome shotgun (WGS) entry which is preliminary data.</text>
</comment>
<name>A0A0L6U3B3_9FIRM</name>
<feature type="transmembrane region" description="Helical" evidence="1">
    <location>
        <begin position="83"/>
        <end position="104"/>
    </location>
</feature>